<dbReference type="Gene3D" id="1.10.10.60">
    <property type="entry name" value="Homeodomain-like"/>
    <property type="match status" value="1"/>
</dbReference>
<feature type="domain" description="HTH araC/xylS-type" evidence="4">
    <location>
        <begin position="211"/>
        <end position="309"/>
    </location>
</feature>
<dbReference type="SMART" id="SM00342">
    <property type="entry name" value="HTH_ARAC"/>
    <property type="match status" value="1"/>
</dbReference>
<dbReference type="Pfam" id="PF12833">
    <property type="entry name" value="HTH_18"/>
    <property type="match status" value="1"/>
</dbReference>
<evidence type="ECO:0000313" key="5">
    <source>
        <dbReference type="EMBL" id="GAA4042292.1"/>
    </source>
</evidence>
<dbReference type="Proteomes" id="UP001424459">
    <property type="component" value="Unassembled WGS sequence"/>
</dbReference>
<reference evidence="6" key="1">
    <citation type="journal article" date="2019" name="Int. J. Syst. Evol. Microbiol.">
        <title>The Global Catalogue of Microorganisms (GCM) 10K type strain sequencing project: providing services to taxonomists for standard genome sequencing and annotation.</title>
        <authorList>
            <consortium name="The Broad Institute Genomics Platform"/>
            <consortium name="The Broad Institute Genome Sequencing Center for Infectious Disease"/>
            <person name="Wu L."/>
            <person name="Ma J."/>
        </authorList>
    </citation>
    <scope>NUCLEOTIDE SEQUENCE [LARGE SCALE GENOMIC DNA]</scope>
    <source>
        <strain evidence="6">JCM 17564</strain>
    </source>
</reference>
<dbReference type="PANTHER" id="PTHR46796">
    <property type="entry name" value="HTH-TYPE TRANSCRIPTIONAL ACTIVATOR RHAS-RELATED"/>
    <property type="match status" value="1"/>
</dbReference>
<evidence type="ECO:0000259" key="4">
    <source>
        <dbReference type="PROSITE" id="PS01124"/>
    </source>
</evidence>
<accession>A0ABP7UFU4</accession>
<dbReference type="SUPFAM" id="SSF46689">
    <property type="entry name" value="Homeodomain-like"/>
    <property type="match status" value="1"/>
</dbReference>
<dbReference type="EMBL" id="BAABBR010000001">
    <property type="protein sequence ID" value="GAA4042292.1"/>
    <property type="molecule type" value="Genomic_DNA"/>
</dbReference>
<dbReference type="PRINTS" id="PR00032">
    <property type="entry name" value="HTHARAC"/>
</dbReference>
<dbReference type="InterPro" id="IPR018060">
    <property type="entry name" value="HTH_AraC"/>
</dbReference>
<dbReference type="InterPro" id="IPR020449">
    <property type="entry name" value="Tscrpt_reg_AraC-type_HTH"/>
</dbReference>
<evidence type="ECO:0000256" key="3">
    <source>
        <dbReference type="ARBA" id="ARBA00023163"/>
    </source>
</evidence>
<name>A0ABP7UFU4_9SPHN</name>
<keyword evidence="2" id="KW-0238">DNA-binding</keyword>
<gene>
    <name evidence="5" type="ORF">GCM10022281_24270</name>
</gene>
<dbReference type="Pfam" id="PF14525">
    <property type="entry name" value="AraC_binding_2"/>
    <property type="match status" value="1"/>
</dbReference>
<organism evidence="5 6">
    <name type="scientific">Sphingomonas rosea</name>
    <dbReference type="NCBI Taxonomy" id="335605"/>
    <lineage>
        <taxon>Bacteria</taxon>
        <taxon>Pseudomonadati</taxon>
        <taxon>Pseudomonadota</taxon>
        <taxon>Alphaproteobacteria</taxon>
        <taxon>Sphingomonadales</taxon>
        <taxon>Sphingomonadaceae</taxon>
        <taxon>Sphingomonas</taxon>
    </lineage>
</organism>
<proteinExistence type="predicted"/>
<dbReference type="InterPro" id="IPR035418">
    <property type="entry name" value="AraC-bd_2"/>
</dbReference>
<keyword evidence="6" id="KW-1185">Reference proteome</keyword>
<dbReference type="PROSITE" id="PS00041">
    <property type="entry name" value="HTH_ARAC_FAMILY_1"/>
    <property type="match status" value="1"/>
</dbReference>
<evidence type="ECO:0000256" key="2">
    <source>
        <dbReference type="ARBA" id="ARBA00023125"/>
    </source>
</evidence>
<dbReference type="PROSITE" id="PS01124">
    <property type="entry name" value="HTH_ARAC_FAMILY_2"/>
    <property type="match status" value="1"/>
</dbReference>
<dbReference type="InterPro" id="IPR018062">
    <property type="entry name" value="HTH_AraC-typ_CS"/>
</dbReference>
<dbReference type="PANTHER" id="PTHR46796:SF6">
    <property type="entry name" value="ARAC SUBFAMILY"/>
    <property type="match status" value="1"/>
</dbReference>
<protein>
    <recommendedName>
        <fullName evidence="4">HTH araC/xylS-type domain-containing protein</fullName>
    </recommendedName>
</protein>
<keyword evidence="1" id="KW-0805">Transcription regulation</keyword>
<evidence type="ECO:0000313" key="6">
    <source>
        <dbReference type="Proteomes" id="UP001424459"/>
    </source>
</evidence>
<sequence>MSAQPKFTPLRFDSENLDESEQFADFAAAMANFDMSRPGVGAFDARALVWRIGSLVVTQFNSDSADYDRSSERLARDHVDHFYVNLHMGGRVWVTSEGRRRMCGPGSLVVVDMRQPCRLETKSLRAVSIAIPRHRFIERIGELDVHGLVAHERLAPLLHASLRTLCATLPRLDLSQQDAIERMIMDLVADTLLDSLRAAAAQKAREEALASRLRDHIERNLGNDLNVATICAALGVSRSALYRICGDSGGVLRQVQARRLQRIHRLLRNPDETRAISELARMTGFIDKSHFTRAFKKAYGLSPGAFRDHWAKPRTIADPATASKDDAPHLFRTWLRALN</sequence>
<comment type="caution">
    <text evidence="5">The sequence shown here is derived from an EMBL/GenBank/DDBJ whole genome shotgun (WGS) entry which is preliminary data.</text>
</comment>
<keyword evidence="3" id="KW-0804">Transcription</keyword>
<dbReference type="InterPro" id="IPR050204">
    <property type="entry name" value="AraC_XylS_family_regulators"/>
</dbReference>
<dbReference type="RefSeq" id="WP_344697358.1">
    <property type="nucleotide sequence ID" value="NZ_BAABBR010000001.1"/>
</dbReference>
<evidence type="ECO:0000256" key="1">
    <source>
        <dbReference type="ARBA" id="ARBA00023015"/>
    </source>
</evidence>
<dbReference type="InterPro" id="IPR009057">
    <property type="entry name" value="Homeodomain-like_sf"/>
</dbReference>